<gene>
    <name evidence="1" type="ORF">JOF44_000570</name>
</gene>
<name>A0ABS4YGZ5_9MICO</name>
<proteinExistence type="predicted"/>
<dbReference type="Proteomes" id="UP000698222">
    <property type="component" value="Unassembled WGS sequence"/>
</dbReference>
<accession>A0ABS4YGZ5</accession>
<dbReference type="EMBL" id="JAGIOC010000001">
    <property type="protein sequence ID" value="MBP2407667.1"/>
    <property type="molecule type" value="Genomic_DNA"/>
</dbReference>
<sequence length="295" mass="32338">MDAQVTEADIVAALCRRDGDVFAAGLTAARLWGLPLPGTLADEVVRAPLPARRLRGKSVYRPRGRAVDTRVHLAAAVVPRRETALVRWSHLDAVPVALEKMPSVLATTRVRTLLDLSSLLRPDALVAIGDHLVRHPRPEFEGRSHPYATCEALTGIAEGFHGRGAHRFREAVARVRVGSDSPAETRLRLAVVAAGLPEPLANVRASGGTDKTGREIDLGEPDLHWPQWRVAVEHEGPTHLKAEQLAKDIARGERRARAGWIEVRTTAKDLHDRCRRGVDRVRDALVRQGWTPSSS</sequence>
<keyword evidence="2" id="KW-1185">Reference proteome</keyword>
<comment type="caution">
    <text evidence="1">The sequence shown here is derived from an EMBL/GenBank/DDBJ whole genome shotgun (WGS) entry which is preliminary data.</text>
</comment>
<evidence type="ECO:0000313" key="1">
    <source>
        <dbReference type="EMBL" id="MBP2407667.1"/>
    </source>
</evidence>
<protein>
    <recommendedName>
        <fullName evidence="3">AbiEi antitoxin C-terminal domain-containing protein</fullName>
    </recommendedName>
</protein>
<reference evidence="1 2" key="1">
    <citation type="submission" date="2021-03" db="EMBL/GenBank/DDBJ databases">
        <title>Sequencing the genomes of 1000 actinobacteria strains.</title>
        <authorList>
            <person name="Klenk H.-P."/>
        </authorList>
    </citation>
    <scope>NUCLEOTIDE SEQUENCE [LARGE SCALE GENOMIC DNA]</scope>
    <source>
        <strain evidence="1 2">DSM 14564</strain>
    </source>
</reference>
<dbReference type="RefSeq" id="WP_209887164.1">
    <property type="nucleotide sequence ID" value="NZ_BAAAJV010000011.1"/>
</dbReference>
<evidence type="ECO:0000313" key="2">
    <source>
        <dbReference type="Proteomes" id="UP000698222"/>
    </source>
</evidence>
<evidence type="ECO:0008006" key="3">
    <source>
        <dbReference type="Google" id="ProtNLM"/>
    </source>
</evidence>
<organism evidence="1 2">
    <name type="scientific">Brachybacterium fresconis</name>
    <dbReference type="NCBI Taxonomy" id="173363"/>
    <lineage>
        <taxon>Bacteria</taxon>
        <taxon>Bacillati</taxon>
        <taxon>Actinomycetota</taxon>
        <taxon>Actinomycetes</taxon>
        <taxon>Micrococcales</taxon>
        <taxon>Dermabacteraceae</taxon>
        <taxon>Brachybacterium</taxon>
    </lineage>
</organism>